<reference evidence="3" key="1">
    <citation type="submission" date="2022-11" db="EMBL/GenBank/DDBJ databases">
        <title>Marilongibacter aestuarii gen. nov., sp. nov., isolated from tidal flat sediment.</title>
        <authorList>
            <person name="Jiayan W."/>
        </authorList>
    </citation>
    <scope>NUCLEOTIDE SEQUENCE</scope>
    <source>
        <strain evidence="3">Z1-6</strain>
    </source>
</reference>
<dbReference type="PANTHER" id="PTHR37464">
    <property type="entry name" value="BLL2463 PROTEIN"/>
    <property type="match status" value="1"/>
</dbReference>
<feature type="transmembrane region" description="Helical" evidence="1">
    <location>
        <begin position="56"/>
        <end position="78"/>
    </location>
</feature>
<name>A0A9X3J8F3_9BACT</name>
<sequence>MKFLYPTFLFALLTIAIPILIHLFSFKRYKTVYFSNVDFLKDIKKESKKKSRLKQLLILLARILTIIFLVFAFAQPYVPANHDAQKQANQLVAVYIDNSFSMNALSEQGQLLEVARNKALEICLAYPAGTKFRLFTNDLKPKHQHIYNKEQFISEVSEVQASPTVVPLSLIYNRFASQTIETDDSTDKNLYFISDFQRTITDIDNFTDKSVFSYYLPLKPNEVANLYIDSCWVEVPAHRLGQEETVFVRIKNSSNQDYQNLPLKLFLNDSIKSITNFSVDAQNEIVANLKYSNNSDRLQLGKIEITDYPFTHDNNWYISYFVEKNLKALAVFNNNADSKEGLAYLSALFAGDDYVQMDEMNVQNLQVNRLNEYNTIFLINLENFSGGFLTELENVVNKGTSVVLFPGIKNNPEFNNRLLSVFNANRTTGIDSTTQKISGIDFENRFFQDVFRKREQNPILPSIEGHLQFERTTRTNETRLLSFQNGDKALSQLDYEDGKMWIFSFPLDKKNEAFARDILFVPTIYNIVLNSLPKQEISFIVGKNNFFDLPQNLNMDLNSLVEIENQVDGERFIPAKTISGRKVRIEFGEQITNDGHFLIENEGQTISSMAFNFNRLESDLRYFDPSEMKDKLDEAQLKNATLVEQVERNFSEIFNDIQNGKQFWEWCILLALLFILAEVLLARFWK</sequence>
<feature type="transmembrane region" description="Helical" evidence="1">
    <location>
        <begin position="663"/>
        <end position="685"/>
    </location>
</feature>
<dbReference type="Proteomes" id="UP001145087">
    <property type="component" value="Unassembled WGS sequence"/>
</dbReference>
<organism evidence="3 4">
    <name type="scientific">Draconibacterium aestuarii</name>
    <dbReference type="NCBI Taxonomy" id="2998507"/>
    <lineage>
        <taxon>Bacteria</taxon>
        <taxon>Pseudomonadati</taxon>
        <taxon>Bacteroidota</taxon>
        <taxon>Bacteroidia</taxon>
        <taxon>Marinilabiliales</taxon>
        <taxon>Prolixibacteraceae</taxon>
        <taxon>Draconibacterium</taxon>
    </lineage>
</organism>
<dbReference type="Pfam" id="PF07584">
    <property type="entry name" value="BatA"/>
    <property type="match status" value="1"/>
</dbReference>
<proteinExistence type="predicted"/>
<evidence type="ECO:0000313" key="4">
    <source>
        <dbReference type="Proteomes" id="UP001145087"/>
    </source>
</evidence>
<dbReference type="InterPro" id="IPR011933">
    <property type="entry name" value="Double_TM_dom"/>
</dbReference>
<dbReference type="AlphaFoldDB" id="A0A9X3J8F3"/>
<feature type="domain" description="Aerotolerance regulator N-terminal" evidence="2">
    <location>
        <begin position="1"/>
        <end position="76"/>
    </location>
</feature>
<keyword evidence="1" id="KW-0812">Transmembrane</keyword>
<dbReference type="NCBIfam" id="TIGR02226">
    <property type="entry name" value="two_anch"/>
    <property type="match status" value="1"/>
</dbReference>
<protein>
    <submittedName>
        <fullName evidence="3">BatA domain-containing protein</fullName>
    </submittedName>
</protein>
<keyword evidence="4" id="KW-1185">Reference proteome</keyword>
<gene>
    <name evidence="3" type="ORF">OU798_19305</name>
</gene>
<dbReference type="RefSeq" id="WP_343334832.1">
    <property type="nucleotide sequence ID" value="NZ_JAPOHD010000058.1"/>
</dbReference>
<keyword evidence="1" id="KW-1133">Transmembrane helix</keyword>
<feature type="transmembrane region" description="Helical" evidence="1">
    <location>
        <begin position="6"/>
        <end position="26"/>
    </location>
</feature>
<comment type="caution">
    <text evidence="3">The sequence shown here is derived from an EMBL/GenBank/DDBJ whole genome shotgun (WGS) entry which is preliminary data.</text>
</comment>
<dbReference type="InterPro" id="IPR024163">
    <property type="entry name" value="Aerotolerance_reg_N"/>
</dbReference>
<evidence type="ECO:0000313" key="3">
    <source>
        <dbReference type="EMBL" id="MCY1722506.1"/>
    </source>
</evidence>
<evidence type="ECO:0000256" key="1">
    <source>
        <dbReference type="SAM" id="Phobius"/>
    </source>
</evidence>
<dbReference type="EMBL" id="JAPOHD010000058">
    <property type="protein sequence ID" value="MCY1722506.1"/>
    <property type="molecule type" value="Genomic_DNA"/>
</dbReference>
<dbReference type="PANTHER" id="PTHR37464:SF1">
    <property type="entry name" value="BLL2463 PROTEIN"/>
    <property type="match status" value="1"/>
</dbReference>
<keyword evidence="1" id="KW-0472">Membrane</keyword>
<accession>A0A9X3J8F3</accession>
<evidence type="ECO:0000259" key="2">
    <source>
        <dbReference type="Pfam" id="PF07584"/>
    </source>
</evidence>